<evidence type="ECO:0000313" key="1">
    <source>
        <dbReference type="EMBL" id="MBB5051116.1"/>
    </source>
</evidence>
<reference evidence="1 2" key="1">
    <citation type="submission" date="2020-08" db="EMBL/GenBank/DDBJ databases">
        <title>Genomic Encyclopedia of Type Strains, Phase IV (KMG-IV): sequencing the most valuable type-strain genomes for metagenomic binning, comparative biology and taxonomic classification.</title>
        <authorList>
            <person name="Goeker M."/>
        </authorList>
    </citation>
    <scope>NUCLEOTIDE SEQUENCE [LARGE SCALE GENOMIC DNA]</scope>
    <source>
        <strain evidence="1 2">DSM 17498</strain>
    </source>
</reference>
<sequence>MPSDSNGNYSLPPGYLAEVGETIQPSQHNPPLEDIRDALTARLMRSGAAPMAGPLKLTDGTVGAPAVIFNSAQTTGFYKTATGVGLAISGSLIAEWKSTGLEIGGRVDFVTETLLADKAVTLRKLYKPSGPSKLLGTNSNAALTITGAANNGSGLIRLSVADSSTFATGQKKTVFDVLGTTEANGTWTITVVDATHIDLQGSTFTNAWTSGGTIGGGVDELGLGAGLQLTGSTLSASLSPEGTTRKLAVDVLTNTTLSVTADAVVMSDGTSTLTRPINSTGVNLGTNGGVDALQGSLTIASGTMYSLWAIGKADGTTKVLVNTSDTAVTFPTGYTFKALIGHVRTVSGSANLMGTKQRGKKVRYIVGLAQTTTGLVLITGASGSISTPTWTAVSLSGLIPAAAVSVVVSVTNNGQANGIALVAPSNSYGSPTSSNPPPIVAGASSSPAIQGYVAAISEILLESMNLYYAATAGSMMLLGWEEP</sequence>
<gene>
    <name evidence="1" type="ORF">HNQ36_001070</name>
</gene>
<evidence type="ECO:0000313" key="2">
    <source>
        <dbReference type="Proteomes" id="UP000521227"/>
    </source>
</evidence>
<name>A0A840N309_9BRAD</name>
<dbReference type="Proteomes" id="UP000521227">
    <property type="component" value="Unassembled WGS sequence"/>
</dbReference>
<protein>
    <submittedName>
        <fullName evidence="1">Uncharacterized protein</fullName>
    </submittedName>
</protein>
<accession>A0A840N309</accession>
<comment type="caution">
    <text evidence="1">The sequence shown here is derived from an EMBL/GenBank/DDBJ whole genome shotgun (WGS) entry which is preliminary data.</text>
</comment>
<dbReference type="AlphaFoldDB" id="A0A840N309"/>
<dbReference type="EMBL" id="JACHIJ010000002">
    <property type="protein sequence ID" value="MBB5051116.1"/>
    <property type="molecule type" value="Genomic_DNA"/>
</dbReference>
<dbReference type="RefSeq" id="WP_184082904.1">
    <property type="nucleotide sequence ID" value="NZ_JACHIJ010000002.1"/>
</dbReference>
<organism evidence="1 2">
    <name type="scientific">Afipia massiliensis</name>
    <dbReference type="NCBI Taxonomy" id="211460"/>
    <lineage>
        <taxon>Bacteria</taxon>
        <taxon>Pseudomonadati</taxon>
        <taxon>Pseudomonadota</taxon>
        <taxon>Alphaproteobacteria</taxon>
        <taxon>Hyphomicrobiales</taxon>
        <taxon>Nitrobacteraceae</taxon>
        <taxon>Afipia</taxon>
    </lineage>
</organism>
<proteinExistence type="predicted"/>